<dbReference type="AlphaFoldDB" id="A0A3A8NKR7"/>
<dbReference type="Proteomes" id="UP000273405">
    <property type="component" value="Unassembled WGS sequence"/>
</dbReference>
<keyword evidence="2" id="KW-1185">Reference proteome</keyword>
<accession>A0A3A8NKR7</accession>
<evidence type="ECO:0000313" key="2">
    <source>
        <dbReference type="Proteomes" id="UP000273405"/>
    </source>
</evidence>
<comment type="caution">
    <text evidence="1">The sequence shown here is derived from an EMBL/GenBank/DDBJ whole genome shotgun (WGS) entry which is preliminary data.</text>
</comment>
<sequence length="161" mass="18204">MFRLFRVNLRTPPSVILPSQTQQTLPHTGDWRSTQWQEGQEGVLYVLRDKKSGELLKVGKTEIATWEGRFEPYARAARRTGRELELDTWTVPKDSSRSIEYLEAQVRAQLEGQGHRLPWDNTGGRLGRPGPGVPGVYQSTTAEQGYVWDGETYVKTGEGSK</sequence>
<proteinExistence type="predicted"/>
<dbReference type="EMBL" id="RAWG01000047">
    <property type="protein sequence ID" value="RKH44583.1"/>
    <property type="molecule type" value="Genomic_DNA"/>
</dbReference>
<gene>
    <name evidence="1" type="ORF">D7X12_10075</name>
</gene>
<organism evidence="1 2">
    <name type="scientific">Corallococcus sicarius</name>
    <dbReference type="NCBI Taxonomy" id="2316726"/>
    <lineage>
        <taxon>Bacteria</taxon>
        <taxon>Pseudomonadati</taxon>
        <taxon>Myxococcota</taxon>
        <taxon>Myxococcia</taxon>
        <taxon>Myxococcales</taxon>
        <taxon>Cystobacterineae</taxon>
        <taxon>Myxococcaceae</taxon>
        <taxon>Corallococcus</taxon>
    </lineage>
</organism>
<evidence type="ECO:0000313" key="1">
    <source>
        <dbReference type="EMBL" id="RKH44583.1"/>
    </source>
</evidence>
<protein>
    <submittedName>
        <fullName evidence="1">Uncharacterized protein</fullName>
    </submittedName>
</protein>
<name>A0A3A8NKR7_9BACT</name>
<reference evidence="2" key="1">
    <citation type="submission" date="2018-09" db="EMBL/GenBank/DDBJ databases">
        <authorList>
            <person name="Livingstone P.G."/>
            <person name="Whitworth D.E."/>
        </authorList>
    </citation>
    <scope>NUCLEOTIDE SEQUENCE [LARGE SCALE GENOMIC DNA]</scope>
    <source>
        <strain evidence="2">CA040B</strain>
    </source>
</reference>